<dbReference type="GO" id="GO:0008413">
    <property type="term" value="F:8-oxo-7,8-dihydroguanosine triphosphate pyrophosphatase activity"/>
    <property type="evidence" value="ECO:0007669"/>
    <property type="project" value="InterPro"/>
</dbReference>
<dbReference type="NCBIfam" id="TIGR00586">
    <property type="entry name" value="mutt"/>
    <property type="match status" value="1"/>
</dbReference>
<dbReference type="InterPro" id="IPR047127">
    <property type="entry name" value="MutT-like"/>
</dbReference>
<dbReference type="STRING" id="1002526.SAMN05216578_11218"/>
<keyword evidence="5 18" id="KW-0479">Metal-binding</keyword>
<feature type="binding site" evidence="17">
    <location>
        <begin position="34"/>
        <end position="37"/>
    </location>
    <ligand>
        <name>8-oxo-dGTP</name>
        <dbReference type="ChEBI" id="CHEBI:77896"/>
    </ligand>
</feature>
<dbReference type="Pfam" id="PF14815">
    <property type="entry name" value="NUDIX_4"/>
    <property type="match status" value="1"/>
</dbReference>
<dbReference type="InterPro" id="IPR015797">
    <property type="entry name" value="NUDIX_hydrolase-like_dom_sf"/>
</dbReference>
<evidence type="ECO:0000256" key="15">
    <source>
        <dbReference type="ARBA" id="ARBA00041979"/>
    </source>
</evidence>
<dbReference type="PROSITE" id="PS51462">
    <property type="entry name" value="NUDIX"/>
    <property type="match status" value="1"/>
</dbReference>
<dbReference type="CDD" id="cd00564">
    <property type="entry name" value="TMP_TenI"/>
    <property type="match status" value="1"/>
</dbReference>
<dbReference type="SUPFAM" id="SSF51391">
    <property type="entry name" value="Thiamin phosphate synthase"/>
    <property type="match status" value="1"/>
</dbReference>
<keyword evidence="8 18" id="KW-0460">Magnesium</keyword>
<dbReference type="InterPro" id="IPR022998">
    <property type="entry name" value="ThiamineP_synth_TenI"/>
</dbReference>
<evidence type="ECO:0000313" key="20">
    <source>
        <dbReference type="EMBL" id="SFQ87814.1"/>
    </source>
</evidence>
<dbReference type="GO" id="GO:0035539">
    <property type="term" value="F:8-oxo-7,8-dihydrodeoxyguanosine triphosphate pyrophosphatase activity"/>
    <property type="evidence" value="ECO:0007669"/>
    <property type="project" value="UniProtKB-EC"/>
</dbReference>
<dbReference type="PANTHER" id="PTHR47707">
    <property type="entry name" value="8-OXO-DGTP DIPHOSPHATASE"/>
    <property type="match status" value="1"/>
</dbReference>
<keyword evidence="9" id="KW-0234">DNA repair</keyword>
<feature type="binding site" evidence="18">
    <location>
        <position position="37"/>
    </location>
    <ligand>
        <name>Mg(2+)</name>
        <dbReference type="ChEBI" id="CHEBI:18420"/>
    </ligand>
</feature>
<comment type="similarity">
    <text evidence="2">Belongs to the Nudix hydrolase family.</text>
</comment>
<feature type="binding site" evidence="17">
    <location>
        <position position="28"/>
    </location>
    <ligand>
        <name>8-oxo-dGTP</name>
        <dbReference type="ChEBI" id="CHEBI:77896"/>
    </ligand>
</feature>
<dbReference type="PANTHER" id="PTHR47707:SF1">
    <property type="entry name" value="NUDIX HYDROLASE FAMILY PROTEIN"/>
    <property type="match status" value="1"/>
</dbReference>
<dbReference type="OrthoDB" id="9810648at2"/>
<name>A0A1I6C3U3_9GAMM</name>
<dbReference type="FunFam" id="3.90.79.10:FF:000014">
    <property type="entry name" value="8-oxo-dGTP diphosphatase MutT"/>
    <property type="match status" value="1"/>
</dbReference>
<dbReference type="GO" id="GO:0044716">
    <property type="term" value="F:8-oxo-GDP phosphatase activity"/>
    <property type="evidence" value="ECO:0007669"/>
    <property type="project" value="TreeGrafter"/>
</dbReference>
<dbReference type="Gene3D" id="3.90.79.10">
    <property type="entry name" value="Nucleoside Triphosphate Pyrophosphohydrolase"/>
    <property type="match status" value="1"/>
</dbReference>
<dbReference type="InterPro" id="IPR029119">
    <property type="entry name" value="MutY_C"/>
</dbReference>
<comment type="catalytic activity">
    <reaction evidence="10">
        <text>8-oxo-dGTP + H2O = 8-oxo-dGMP + diphosphate + H(+)</text>
        <dbReference type="Rhea" id="RHEA:31575"/>
        <dbReference type="ChEBI" id="CHEBI:15377"/>
        <dbReference type="ChEBI" id="CHEBI:15378"/>
        <dbReference type="ChEBI" id="CHEBI:33019"/>
        <dbReference type="ChEBI" id="CHEBI:63224"/>
        <dbReference type="ChEBI" id="CHEBI:77896"/>
        <dbReference type="EC" id="3.6.1.55"/>
    </reaction>
</comment>
<dbReference type="SUPFAM" id="SSF55811">
    <property type="entry name" value="Nudix"/>
    <property type="match status" value="1"/>
</dbReference>
<sequence length="339" mass="37138">MRRIHVIAAVIRDDQNRILIAKRPDHVHQGGLWEFPGGKLEDGEQRFDGLVRELREELGVTVTQARPLLDIRHDYTDKSVRLDVWLVTGFDGEAHGAEGQPVRWVTAAGLDEYEFPAANAPVVRAAQLPECYLITPDMKDEQALFAGLQRAKDAGIRLVQLRQTQLSGSAYRGLVERVLERFGADFRWMLKGDEPPEWPGVGWHLTGRQLRKIWEERCAAEASFAAGAPLLQGSSPGVGAVPPARRAASLFAASCHDAEELVMAAELGVDFVTLSPVLPTQSHPGAAHLGWERARELIDSVNMPVYLLGGLGPQELSQAFEAGAQGVAGIRQLWDLAGE</sequence>
<dbReference type="NCBIfam" id="NF006530">
    <property type="entry name" value="PRK08999.1"/>
    <property type="match status" value="1"/>
</dbReference>
<comment type="cofactor">
    <cofactor evidence="1 18">
        <name>Mg(2+)</name>
        <dbReference type="ChEBI" id="CHEBI:18420"/>
    </cofactor>
</comment>
<evidence type="ECO:0000256" key="6">
    <source>
        <dbReference type="ARBA" id="ARBA00022763"/>
    </source>
</evidence>
<evidence type="ECO:0000256" key="2">
    <source>
        <dbReference type="ARBA" id="ARBA00005582"/>
    </source>
</evidence>
<dbReference type="InterPro" id="IPR020084">
    <property type="entry name" value="NUDIX_hydrolase_CS"/>
</dbReference>
<dbReference type="EMBL" id="FOYD01000012">
    <property type="protein sequence ID" value="SFQ87814.1"/>
    <property type="molecule type" value="Genomic_DNA"/>
</dbReference>
<evidence type="ECO:0000256" key="3">
    <source>
        <dbReference type="ARBA" id="ARBA00022457"/>
    </source>
</evidence>
<evidence type="ECO:0000256" key="14">
    <source>
        <dbReference type="ARBA" id="ARBA00041592"/>
    </source>
</evidence>
<dbReference type="GO" id="GO:0006281">
    <property type="term" value="P:DNA repair"/>
    <property type="evidence" value="ECO:0007669"/>
    <property type="project" value="UniProtKB-KW"/>
</dbReference>
<dbReference type="Gene3D" id="3.20.20.70">
    <property type="entry name" value="Aldolase class I"/>
    <property type="match status" value="1"/>
</dbReference>
<evidence type="ECO:0000259" key="19">
    <source>
        <dbReference type="PROSITE" id="PS51462"/>
    </source>
</evidence>
<dbReference type="InterPro" id="IPR020476">
    <property type="entry name" value="Nudix_hydrolase"/>
</dbReference>
<keyword evidence="4" id="KW-0235">DNA replication</keyword>
<evidence type="ECO:0000256" key="5">
    <source>
        <dbReference type="ARBA" id="ARBA00022723"/>
    </source>
</evidence>
<dbReference type="InterPro" id="IPR036206">
    <property type="entry name" value="ThiamineP_synth_sf"/>
</dbReference>
<gene>
    <name evidence="20" type="ORF">SAMN05216578_11218</name>
</gene>
<dbReference type="AlphaFoldDB" id="A0A1I6C3U3"/>
<dbReference type="GO" id="GO:0046872">
    <property type="term" value="F:metal ion binding"/>
    <property type="evidence" value="ECO:0007669"/>
    <property type="project" value="UniProtKB-KW"/>
</dbReference>
<dbReference type="EC" id="3.6.1.55" evidence="12"/>
<dbReference type="InterPro" id="IPR000086">
    <property type="entry name" value="NUDIX_hydrolase_dom"/>
</dbReference>
<evidence type="ECO:0000256" key="13">
    <source>
        <dbReference type="ARBA" id="ARBA00040794"/>
    </source>
</evidence>
<reference evidence="20 21" key="1">
    <citation type="submission" date="2016-10" db="EMBL/GenBank/DDBJ databases">
        <authorList>
            <person name="de Groot N.N."/>
        </authorList>
    </citation>
    <scope>NUCLEOTIDE SEQUENCE [LARGE SCALE GENOMIC DNA]</scope>
    <source>
        <strain evidence="20 21">JCM 18415</strain>
    </source>
</reference>
<dbReference type="Pfam" id="PF02581">
    <property type="entry name" value="TMP-TENI"/>
    <property type="match status" value="1"/>
</dbReference>
<evidence type="ECO:0000256" key="11">
    <source>
        <dbReference type="ARBA" id="ARBA00036904"/>
    </source>
</evidence>
<evidence type="ECO:0000256" key="7">
    <source>
        <dbReference type="ARBA" id="ARBA00022801"/>
    </source>
</evidence>
<comment type="catalytic activity">
    <reaction evidence="11">
        <text>8-oxo-GTP + H2O = 8-oxo-GMP + diphosphate + H(+)</text>
        <dbReference type="Rhea" id="RHEA:67616"/>
        <dbReference type="ChEBI" id="CHEBI:15377"/>
        <dbReference type="ChEBI" id="CHEBI:15378"/>
        <dbReference type="ChEBI" id="CHEBI:33019"/>
        <dbReference type="ChEBI" id="CHEBI:143553"/>
        <dbReference type="ChEBI" id="CHEBI:145694"/>
    </reaction>
</comment>
<feature type="binding site" evidence="18">
    <location>
        <position position="57"/>
    </location>
    <ligand>
        <name>Mg(2+)</name>
        <dbReference type="ChEBI" id="CHEBI:18420"/>
    </ligand>
</feature>
<proteinExistence type="inferred from homology"/>
<evidence type="ECO:0000256" key="1">
    <source>
        <dbReference type="ARBA" id="ARBA00001946"/>
    </source>
</evidence>
<dbReference type="PRINTS" id="PR00502">
    <property type="entry name" value="NUDIXFAMILY"/>
</dbReference>
<evidence type="ECO:0000256" key="10">
    <source>
        <dbReference type="ARBA" id="ARBA00035861"/>
    </source>
</evidence>
<dbReference type="PROSITE" id="PS00893">
    <property type="entry name" value="NUDIX_BOX"/>
    <property type="match status" value="1"/>
</dbReference>
<feature type="binding site" evidence="17">
    <location>
        <position position="23"/>
    </location>
    <ligand>
        <name>8-oxo-dGTP</name>
        <dbReference type="ChEBI" id="CHEBI:77896"/>
    </ligand>
</feature>
<evidence type="ECO:0000256" key="16">
    <source>
        <dbReference type="ARBA" id="ARBA00042798"/>
    </source>
</evidence>
<organism evidence="20 21">
    <name type="scientific">Halopseudomonas formosensis</name>
    <dbReference type="NCBI Taxonomy" id="1002526"/>
    <lineage>
        <taxon>Bacteria</taxon>
        <taxon>Pseudomonadati</taxon>
        <taxon>Pseudomonadota</taxon>
        <taxon>Gammaproteobacteria</taxon>
        <taxon>Pseudomonadales</taxon>
        <taxon>Pseudomonadaceae</taxon>
        <taxon>Halopseudomonas</taxon>
    </lineage>
</organism>
<evidence type="ECO:0000256" key="4">
    <source>
        <dbReference type="ARBA" id="ARBA00022705"/>
    </source>
</evidence>
<feature type="domain" description="Nudix hydrolase" evidence="19">
    <location>
        <begin position="1"/>
        <end position="130"/>
    </location>
</feature>
<dbReference type="GO" id="GO:0009228">
    <property type="term" value="P:thiamine biosynthetic process"/>
    <property type="evidence" value="ECO:0007669"/>
    <property type="project" value="UniProtKB-KW"/>
</dbReference>
<evidence type="ECO:0000256" key="9">
    <source>
        <dbReference type="ARBA" id="ARBA00023204"/>
    </source>
</evidence>
<evidence type="ECO:0000256" key="18">
    <source>
        <dbReference type="PIRSR" id="PIRSR603561-2"/>
    </source>
</evidence>
<dbReference type="GO" id="GO:0044715">
    <property type="term" value="F:8-oxo-dGDP phosphatase activity"/>
    <property type="evidence" value="ECO:0007669"/>
    <property type="project" value="TreeGrafter"/>
</dbReference>
<dbReference type="GO" id="GO:0006260">
    <property type="term" value="P:DNA replication"/>
    <property type="evidence" value="ECO:0007669"/>
    <property type="project" value="UniProtKB-KW"/>
</dbReference>
<evidence type="ECO:0000313" key="21">
    <source>
        <dbReference type="Proteomes" id="UP000242815"/>
    </source>
</evidence>
<keyword evidence="6" id="KW-0227">DNA damage</keyword>
<protein>
    <recommendedName>
        <fullName evidence="13">8-oxo-dGTP diphosphatase</fullName>
        <ecNumber evidence="12">3.6.1.55</ecNumber>
    </recommendedName>
    <alternativeName>
        <fullName evidence="16">7,8-dihydro-8-oxoguanine-triphosphatase</fullName>
    </alternativeName>
    <alternativeName>
        <fullName evidence="15">Mutator protein MutT</fullName>
    </alternativeName>
    <alternativeName>
        <fullName evidence="14">dGTP pyrophosphohydrolase</fullName>
    </alternativeName>
</protein>
<dbReference type="InterPro" id="IPR003561">
    <property type="entry name" value="Mutator_MutT"/>
</dbReference>
<dbReference type="Proteomes" id="UP000242815">
    <property type="component" value="Unassembled WGS sequence"/>
</dbReference>
<evidence type="ECO:0000256" key="17">
    <source>
        <dbReference type="PIRSR" id="PIRSR603561-1"/>
    </source>
</evidence>
<evidence type="ECO:0000256" key="12">
    <source>
        <dbReference type="ARBA" id="ARBA00038905"/>
    </source>
</evidence>
<dbReference type="CDD" id="cd03425">
    <property type="entry name" value="NUDIX_MutT_NudA_like"/>
    <property type="match status" value="1"/>
</dbReference>
<dbReference type="InterPro" id="IPR013785">
    <property type="entry name" value="Aldolase_TIM"/>
</dbReference>
<evidence type="ECO:0000256" key="8">
    <source>
        <dbReference type="ARBA" id="ARBA00022842"/>
    </source>
</evidence>
<dbReference type="RefSeq" id="WP_090540477.1">
    <property type="nucleotide sequence ID" value="NZ_FOYD01000012.1"/>
</dbReference>
<keyword evidence="3" id="KW-0515">Mutator protein</keyword>
<feature type="binding site" evidence="17">
    <location>
        <position position="119"/>
    </location>
    <ligand>
        <name>8-oxo-dGTP</name>
        <dbReference type="ChEBI" id="CHEBI:77896"/>
    </ligand>
</feature>
<keyword evidence="7" id="KW-0378">Hydrolase</keyword>
<accession>A0A1I6C3U3</accession>